<dbReference type="InterPro" id="IPR001387">
    <property type="entry name" value="Cro/C1-type_HTH"/>
</dbReference>
<protein>
    <submittedName>
        <fullName evidence="2">DNA-binding protein</fullName>
    </submittedName>
</protein>
<dbReference type="SUPFAM" id="SSF47413">
    <property type="entry name" value="lambda repressor-like DNA-binding domains"/>
    <property type="match status" value="1"/>
</dbReference>
<evidence type="ECO:0000313" key="2">
    <source>
        <dbReference type="EMBL" id="OEV16230.1"/>
    </source>
</evidence>
<dbReference type="OrthoDB" id="2897536at2"/>
<name>A0A1E7LJ32_9ACTN</name>
<proteinExistence type="predicted"/>
<keyword evidence="3" id="KW-1185">Reference proteome</keyword>
<evidence type="ECO:0000259" key="1">
    <source>
        <dbReference type="PROSITE" id="PS50943"/>
    </source>
</evidence>
<reference evidence="2 3" key="1">
    <citation type="journal article" date="2016" name="Front. Microbiol.">
        <title>Comparative Genomics Analysis of Streptomyces Species Reveals Their Adaptation to the Marine Environment and Their Diversity at the Genomic Level.</title>
        <authorList>
            <person name="Tian X."/>
            <person name="Zhang Z."/>
            <person name="Yang T."/>
            <person name="Chen M."/>
            <person name="Li J."/>
            <person name="Chen F."/>
            <person name="Yang J."/>
            <person name="Li W."/>
            <person name="Zhang B."/>
            <person name="Zhang Z."/>
            <person name="Wu J."/>
            <person name="Zhang C."/>
            <person name="Long L."/>
            <person name="Xiao J."/>
        </authorList>
    </citation>
    <scope>NUCLEOTIDE SEQUENCE [LARGE SCALE GENOMIC DNA]</scope>
    <source>
        <strain evidence="2 3">SCSIO M10372</strain>
    </source>
</reference>
<accession>A0A1E7LJ32</accession>
<dbReference type="GO" id="GO:0003677">
    <property type="term" value="F:DNA binding"/>
    <property type="evidence" value="ECO:0007669"/>
    <property type="project" value="UniProtKB-KW"/>
</dbReference>
<dbReference type="SMART" id="SM00530">
    <property type="entry name" value="HTH_XRE"/>
    <property type="match status" value="1"/>
</dbReference>
<gene>
    <name evidence="2" type="ORF">AN221_34860</name>
</gene>
<dbReference type="InterPro" id="IPR010982">
    <property type="entry name" value="Lambda_DNA-bd_dom_sf"/>
</dbReference>
<dbReference type="AlphaFoldDB" id="A0A1E7LJ32"/>
<comment type="caution">
    <text evidence="2">The sequence shown here is derived from an EMBL/GenBank/DDBJ whole genome shotgun (WGS) entry which is preliminary data.</text>
</comment>
<dbReference type="PATRIC" id="fig|518642.7.peg.7328"/>
<dbReference type="Proteomes" id="UP000175971">
    <property type="component" value="Unassembled WGS sequence"/>
</dbReference>
<organism evidence="2 3">
    <name type="scientific">Streptomyces nanshensis</name>
    <dbReference type="NCBI Taxonomy" id="518642"/>
    <lineage>
        <taxon>Bacteria</taxon>
        <taxon>Bacillati</taxon>
        <taxon>Actinomycetota</taxon>
        <taxon>Actinomycetes</taxon>
        <taxon>Kitasatosporales</taxon>
        <taxon>Streptomycetaceae</taxon>
        <taxon>Streptomyces</taxon>
    </lineage>
</organism>
<feature type="domain" description="HTH cro/C1-type" evidence="1">
    <location>
        <begin position="18"/>
        <end position="70"/>
    </location>
</feature>
<dbReference type="Gene3D" id="1.10.260.40">
    <property type="entry name" value="lambda repressor-like DNA-binding domains"/>
    <property type="match status" value="1"/>
</dbReference>
<dbReference type="CDD" id="cd00093">
    <property type="entry name" value="HTH_XRE"/>
    <property type="match status" value="1"/>
</dbReference>
<dbReference type="RefSeq" id="WP_070204209.1">
    <property type="nucleotide sequence ID" value="NZ_LJGZ01000104.1"/>
</dbReference>
<dbReference type="EMBL" id="LJGZ01000104">
    <property type="protein sequence ID" value="OEV16230.1"/>
    <property type="molecule type" value="Genomic_DNA"/>
</dbReference>
<dbReference type="PROSITE" id="PS50943">
    <property type="entry name" value="HTH_CROC1"/>
    <property type="match status" value="1"/>
</dbReference>
<sequence>MKADGRPRTAREKYGEELKLRRMAAGLTQEALAREVVCSPTLISHYEAGRRLPSPDDARRIDQALGTDGFFERWLQDLEPVFAHYFGLVAELEQEVTEIRHYGGLLIPGLLQTKAYARAVFEAYSPTYRTEELDELVVSRTKRAMLLEEPSAPVTWFLLDEAALRRQVGGPQVMAEQLRKIADMADSGRVRMHVLPLASGAHALLEGMVYLLTFADAAPLAYIEGLHNGRLLDDPALVAACRTSYTLALSDAASRQKSVALVRSIAEEHEHAHRRAQHP</sequence>
<dbReference type="Pfam" id="PF19054">
    <property type="entry name" value="DUF5753"/>
    <property type="match status" value="1"/>
</dbReference>
<evidence type="ECO:0000313" key="3">
    <source>
        <dbReference type="Proteomes" id="UP000175971"/>
    </source>
</evidence>
<keyword evidence="2" id="KW-0238">DNA-binding</keyword>
<dbReference type="Pfam" id="PF13560">
    <property type="entry name" value="HTH_31"/>
    <property type="match status" value="1"/>
</dbReference>
<dbReference type="InterPro" id="IPR043917">
    <property type="entry name" value="DUF5753"/>
</dbReference>